<feature type="compositionally biased region" description="Basic and acidic residues" evidence="1">
    <location>
        <begin position="227"/>
        <end position="244"/>
    </location>
</feature>
<feature type="compositionally biased region" description="Low complexity" evidence="1">
    <location>
        <begin position="25"/>
        <end position="37"/>
    </location>
</feature>
<reference evidence="2" key="1">
    <citation type="submission" date="2023-03" db="EMBL/GenBank/DDBJ databases">
        <title>Massive genome expansion in bonnet fungi (Mycena s.s.) driven by repeated elements and novel gene families across ecological guilds.</title>
        <authorList>
            <consortium name="Lawrence Berkeley National Laboratory"/>
            <person name="Harder C.B."/>
            <person name="Miyauchi S."/>
            <person name="Viragh M."/>
            <person name="Kuo A."/>
            <person name="Thoen E."/>
            <person name="Andreopoulos B."/>
            <person name="Lu D."/>
            <person name="Skrede I."/>
            <person name="Drula E."/>
            <person name="Henrissat B."/>
            <person name="Morin E."/>
            <person name="Kohler A."/>
            <person name="Barry K."/>
            <person name="LaButti K."/>
            <person name="Morin E."/>
            <person name="Salamov A."/>
            <person name="Lipzen A."/>
            <person name="Mereny Z."/>
            <person name="Hegedus B."/>
            <person name="Baldrian P."/>
            <person name="Stursova M."/>
            <person name="Weitz H."/>
            <person name="Taylor A."/>
            <person name="Grigoriev I.V."/>
            <person name="Nagy L.G."/>
            <person name="Martin F."/>
            <person name="Kauserud H."/>
        </authorList>
    </citation>
    <scope>NUCLEOTIDE SEQUENCE</scope>
    <source>
        <strain evidence="2">CBHHK067</strain>
    </source>
</reference>
<organism evidence="2 3">
    <name type="scientific">Mycena rosella</name>
    <name type="common">Pink bonnet</name>
    <name type="synonym">Agaricus rosellus</name>
    <dbReference type="NCBI Taxonomy" id="1033263"/>
    <lineage>
        <taxon>Eukaryota</taxon>
        <taxon>Fungi</taxon>
        <taxon>Dikarya</taxon>
        <taxon>Basidiomycota</taxon>
        <taxon>Agaricomycotina</taxon>
        <taxon>Agaricomycetes</taxon>
        <taxon>Agaricomycetidae</taxon>
        <taxon>Agaricales</taxon>
        <taxon>Marasmiineae</taxon>
        <taxon>Mycenaceae</taxon>
        <taxon>Mycena</taxon>
    </lineage>
</organism>
<feature type="region of interest" description="Disordered" evidence="1">
    <location>
        <begin position="265"/>
        <end position="295"/>
    </location>
</feature>
<dbReference type="Proteomes" id="UP001221757">
    <property type="component" value="Unassembled WGS sequence"/>
</dbReference>
<protein>
    <submittedName>
        <fullName evidence="2">Uncharacterized protein</fullName>
    </submittedName>
</protein>
<name>A0AAD7FM34_MYCRO</name>
<evidence type="ECO:0000313" key="3">
    <source>
        <dbReference type="Proteomes" id="UP001221757"/>
    </source>
</evidence>
<feature type="compositionally biased region" description="Basic and acidic residues" evidence="1">
    <location>
        <begin position="266"/>
        <end position="280"/>
    </location>
</feature>
<feature type="region of interest" description="Disordered" evidence="1">
    <location>
        <begin position="158"/>
        <end position="188"/>
    </location>
</feature>
<dbReference type="EMBL" id="JARKIE010000551">
    <property type="protein sequence ID" value="KAJ7628284.1"/>
    <property type="molecule type" value="Genomic_DNA"/>
</dbReference>
<gene>
    <name evidence="2" type="ORF">B0H17DRAFT_1218293</name>
</gene>
<accession>A0AAD7FM34</accession>
<comment type="caution">
    <text evidence="2">The sequence shown here is derived from an EMBL/GenBank/DDBJ whole genome shotgun (WGS) entry which is preliminary data.</text>
</comment>
<evidence type="ECO:0000313" key="2">
    <source>
        <dbReference type="EMBL" id="KAJ7628284.1"/>
    </source>
</evidence>
<evidence type="ECO:0000256" key="1">
    <source>
        <dbReference type="SAM" id="MobiDB-lite"/>
    </source>
</evidence>
<feature type="compositionally biased region" description="Polar residues" evidence="1">
    <location>
        <begin position="48"/>
        <end position="57"/>
    </location>
</feature>
<feature type="region of interest" description="Disordered" evidence="1">
    <location>
        <begin position="218"/>
        <end position="251"/>
    </location>
</feature>
<sequence>MLASRGNGRGAKRGRDESDEEYVESSRASVKAASAAKGRGKAVKSAKQSTLNGNNTDAKPLPKCTKMEGGKREKPIKSRLADTTKVRFTTSRSMSQSGPLPQSLSMTRLSTHATGTAGGQMQEVDAMKEHAGRATSCIVVDRKGRILIAYFSEREMTCRDGEGESEDEDEEPRVPAKPLKRKHQRKADAAKKTLTMEEFLAKRAEFFLAKAKRAISKRAHQGTQDFAADRQPHLAERDVRHTIPDDSETSAVDPRLVELPASTIAPRERATKGTRIDTHLRGGKKKKASAFEETPDESVRERCGVYHLVHSWPAQGTSVGDEIGPSADMAAGTAAQSKAVVHYFKVTYPFALVVSERFCGVFPDYHARYLKAFNAGCYLPNDDPGPFIGRAIVWKLQVRAHLDGLEGGPVATTPEGAFRRGGLVFPDFAQFGQALKFRYAPGDLCLCFAGALYHGVEEWEPLPVDEKDALNNLTPGRISTVFFFPQSSLSTLEDKAAGWSRDTAGGLLPSAGG</sequence>
<proteinExistence type="predicted"/>
<keyword evidence="3" id="KW-1185">Reference proteome</keyword>
<feature type="compositionally biased region" description="Basic and acidic residues" evidence="1">
    <location>
        <begin position="65"/>
        <end position="76"/>
    </location>
</feature>
<dbReference type="AlphaFoldDB" id="A0AAD7FM34"/>
<feature type="region of interest" description="Disordered" evidence="1">
    <location>
        <begin position="1"/>
        <end position="76"/>
    </location>
</feature>